<dbReference type="AlphaFoldDB" id="A0AAQ3PQG3"/>
<organism evidence="1 2">
    <name type="scientific">Paspalum notatum var. saurae</name>
    <dbReference type="NCBI Taxonomy" id="547442"/>
    <lineage>
        <taxon>Eukaryota</taxon>
        <taxon>Viridiplantae</taxon>
        <taxon>Streptophyta</taxon>
        <taxon>Embryophyta</taxon>
        <taxon>Tracheophyta</taxon>
        <taxon>Spermatophyta</taxon>
        <taxon>Magnoliopsida</taxon>
        <taxon>Liliopsida</taxon>
        <taxon>Poales</taxon>
        <taxon>Poaceae</taxon>
        <taxon>PACMAD clade</taxon>
        <taxon>Panicoideae</taxon>
        <taxon>Andropogonodae</taxon>
        <taxon>Paspaleae</taxon>
        <taxon>Paspalinae</taxon>
        <taxon>Paspalum</taxon>
    </lineage>
</organism>
<evidence type="ECO:0000313" key="2">
    <source>
        <dbReference type="Proteomes" id="UP001341281"/>
    </source>
</evidence>
<dbReference type="EMBL" id="CP144745">
    <property type="protein sequence ID" value="WVZ51231.1"/>
    <property type="molecule type" value="Genomic_DNA"/>
</dbReference>
<proteinExistence type="predicted"/>
<dbReference type="Proteomes" id="UP001341281">
    <property type="component" value="Chromosome 01"/>
</dbReference>
<gene>
    <name evidence="1" type="ORF">U9M48_002392</name>
</gene>
<sequence>MPSLKVRNAFHGCGVECFSCYEGQVPDGYDHNKSKCCLLQGLSEAENLTLMLDYKACEFHRDLEWCPTFNKLRVLVLDDWFVHRDFYGLNCILKHSTVLEKFTLHLFLKGTKHKMKIIGKYNQMERSATISKHLKEIEIKCIMVDEKVYNVLKFLGTLGICNCL</sequence>
<protein>
    <submittedName>
        <fullName evidence="1">Uncharacterized protein</fullName>
    </submittedName>
</protein>
<dbReference type="InterPro" id="IPR053197">
    <property type="entry name" value="F-box_SCFL_complex_component"/>
</dbReference>
<keyword evidence="2" id="KW-1185">Reference proteome</keyword>
<reference evidence="1 2" key="1">
    <citation type="submission" date="2024-02" db="EMBL/GenBank/DDBJ databases">
        <title>High-quality chromosome-scale genome assembly of Pensacola bahiagrass (Paspalum notatum Flugge var. saurae).</title>
        <authorList>
            <person name="Vega J.M."/>
            <person name="Podio M."/>
            <person name="Orjuela J."/>
            <person name="Siena L.A."/>
            <person name="Pessino S.C."/>
            <person name="Combes M.C."/>
            <person name="Mariac C."/>
            <person name="Albertini E."/>
            <person name="Pupilli F."/>
            <person name="Ortiz J.P.A."/>
            <person name="Leblanc O."/>
        </authorList>
    </citation>
    <scope>NUCLEOTIDE SEQUENCE [LARGE SCALE GENOMIC DNA]</scope>
    <source>
        <strain evidence="1">R1</strain>
        <tissue evidence="1">Leaf</tissue>
    </source>
</reference>
<accession>A0AAQ3PQG3</accession>
<dbReference type="PANTHER" id="PTHR34223">
    <property type="entry name" value="OS11G0201299 PROTEIN"/>
    <property type="match status" value="1"/>
</dbReference>
<name>A0AAQ3PQG3_PASNO</name>
<dbReference type="PANTHER" id="PTHR34223:SF80">
    <property type="entry name" value="OS11G0205900 PROTEIN"/>
    <property type="match status" value="1"/>
</dbReference>
<evidence type="ECO:0000313" key="1">
    <source>
        <dbReference type="EMBL" id="WVZ51231.1"/>
    </source>
</evidence>